<proteinExistence type="inferred from homology"/>
<evidence type="ECO:0000256" key="2">
    <source>
        <dbReference type="ARBA" id="ARBA00002659"/>
    </source>
</evidence>
<feature type="compositionally biased region" description="Basic and acidic residues" evidence="13">
    <location>
        <begin position="542"/>
        <end position="551"/>
    </location>
</feature>
<comment type="catalytic activity">
    <reaction evidence="11 12">
        <text>beta-D-fructose 6-phosphate + ATP = beta-D-fructose 1,6-bisphosphate + ADP + H(+)</text>
        <dbReference type="Rhea" id="RHEA:16109"/>
        <dbReference type="ChEBI" id="CHEBI:15378"/>
        <dbReference type="ChEBI" id="CHEBI:30616"/>
        <dbReference type="ChEBI" id="CHEBI:32966"/>
        <dbReference type="ChEBI" id="CHEBI:57634"/>
        <dbReference type="ChEBI" id="CHEBI:456216"/>
        <dbReference type="EC" id="2.7.1.11"/>
    </reaction>
</comment>
<keyword evidence="5 12" id="KW-0479">Metal-binding</keyword>
<evidence type="ECO:0000256" key="3">
    <source>
        <dbReference type="ARBA" id="ARBA00022533"/>
    </source>
</evidence>
<evidence type="ECO:0000256" key="10">
    <source>
        <dbReference type="ARBA" id="ARBA00023152"/>
    </source>
</evidence>
<keyword evidence="3 12" id="KW-0021">Allosteric enzyme</keyword>
<dbReference type="PANTHER" id="PTHR45770">
    <property type="entry name" value="ATP-DEPENDENT 6-PHOSPHOFRUCTOKINASE 1"/>
    <property type="match status" value="1"/>
</dbReference>
<dbReference type="GO" id="GO:0005524">
    <property type="term" value="F:ATP binding"/>
    <property type="evidence" value="ECO:0007669"/>
    <property type="project" value="UniProtKB-KW"/>
</dbReference>
<evidence type="ECO:0000256" key="4">
    <source>
        <dbReference type="ARBA" id="ARBA00022679"/>
    </source>
</evidence>
<feature type="binding site" evidence="12">
    <location>
        <begin position="461"/>
        <end position="464"/>
    </location>
    <ligand>
        <name>substrate</name>
    </ligand>
</feature>
<evidence type="ECO:0000256" key="1">
    <source>
        <dbReference type="ARBA" id="ARBA00001946"/>
    </source>
</evidence>
<keyword evidence="16" id="KW-1185">Reference proteome</keyword>
<dbReference type="NCBIfam" id="NF005301">
    <property type="entry name" value="PRK06830.1"/>
    <property type="match status" value="1"/>
</dbReference>
<comment type="caution">
    <text evidence="15">The sequence shown here is derived from an EMBL/GenBank/DDBJ whole genome shotgun (WGS) entry which is preliminary data.</text>
</comment>
<keyword evidence="7 12" id="KW-0418">Kinase</keyword>
<feature type="site" description="Important for substrate specificity; cannot use PPi as phosphoryl donor" evidence="12">
    <location>
        <position position="245"/>
    </location>
</feature>
<comment type="subcellular location">
    <subcellularLocation>
        <location evidence="12">Cytoplasm</location>
    </subcellularLocation>
</comment>
<feature type="domain" description="Phosphofructokinase" evidence="14">
    <location>
        <begin position="149"/>
        <end position="485"/>
    </location>
</feature>
<sequence>MESLPNPPVPQKIGAESNGSAANSNRLFDLRSSLSSVKLPVRNGAEVKLRLGKKMGSEARLCPKIEYGDGGYVLEDVPHLTDYLPDLPTYPNPLQDNTAYSVVKQYFVNLDDTVAQKIVVHKNSPRGTHFRRAGPRQKVYFESDEVHACIVTCGGLCPGLNTVIREIVCGLYDMYGVTKILGIEGGYRGFYARNTISLTAKSVNDIHKRGGTILGTSRGGHDTLKIVDSIQDRGINQVYIIGGDGTQKGASAIFEEIQRRGLKVAIAGIPKTIDNDIAVIDKSFGFDTAVEEAQRAINAAHVEAESVEHGIGVVKLMGRYSGFIAMYATLASRDVDCCLIPESPFYLEGKGGLLEFIERRLKENGHMVIVVAEGAGQDLLVKSMQSMDHEDASGNKLLLDVGLWLSQKIKVDFLDYIDAGFCLHDHKLLVKILTGTFCLQDHFSSNKKKMSINLKYIDPTYMIRAVPSNASDNVYCTLLAHSAIHGAMAGYTGFTIGPVNGRHAYIPFCRVTETCKKVVITDRMWARLLSSTNQPSFLSHEHIEDAKKEDEPSTESLPNDHDVRISDGSI</sequence>
<feature type="binding site" evidence="12">
    <location>
        <begin position="272"/>
        <end position="274"/>
    </location>
    <ligand>
        <name>substrate</name>
    </ligand>
</feature>
<evidence type="ECO:0000256" key="8">
    <source>
        <dbReference type="ARBA" id="ARBA00022840"/>
    </source>
</evidence>
<comment type="subunit">
    <text evidence="12">Homotetramer.</text>
</comment>
<dbReference type="InterPro" id="IPR035966">
    <property type="entry name" value="PKF_sf"/>
</dbReference>
<feature type="binding site" evidence="12">
    <location>
        <position position="373"/>
    </location>
    <ligand>
        <name>substrate</name>
    </ligand>
</feature>
<dbReference type="AlphaFoldDB" id="A0A4S8JHG6"/>
<dbReference type="InterPro" id="IPR022953">
    <property type="entry name" value="ATP_PFK"/>
</dbReference>
<comment type="function">
    <text evidence="2 12">Catalyzes the phosphorylation of D-fructose 6-phosphate to fructose 1,6-bisphosphate by ATP, the first committing step of glycolysis.</text>
</comment>
<evidence type="ECO:0000256" key="12">
    <source>
        <dbReference type="HAMAP-Rule" id="MF_03186"/>
    </source>
</evidence>
<dbReference type="Gene3D" id="3.40.50.450">
    <property type="match status" value="1"/>
</dbReference>
<feature type="binding site" evidence="12">
    <location>
        <begin position="218"/>
        <end position="219"/>
    </location>
    <ligand>
        <name>ATP</name>
        <dbReference type="ChEBI" id="CHEBI:30616"/>
    </ligand>
</feature>
<feature type="binding site" evidence="12">
    <location>
        <position position="155"/>
    </location>
    <ligand>
        <name>ATP</name>
        <dbReference type="ChEBI" id="CHEBI:30616"/>
    </ligand>
</feature>
<dbReference type="GO" id="GO:0046872">
    <property type="term" value="F:metal ion binding"/>
    <property type="evidence" value="ECO:0007669"/>
    <property type="project" value="UniProtKB-KW"/>
</dbReference>
<evidence type="ECO:0000313" key="15">
    <source>
        <dbReference type="EMBL" id="THU60694.1"/>
    </source>
</evidence>
<dbReference type="UniPathway" id="UPA00109">
    <property type="reaction ID" value="UER00182"/>
</dbReference>
<protein>
    <recommendedName>
        <fullName evidence="12">ATP-dependent 6-phosphofructokinase</fullName>
        <shortName evidence="12">ATP-PFK</shortName>
        <shortName evidence="12">Phosphofructokinase</shortName>
        <ecNumber evidence="12">2.7.1.11</ecNumber>
    </recommendedName>
    <alternativeName>
        <fullName evidence="12">Phosphohexokinase</fullName>
    </alternativeName>
</protein>
<comment type="similarity">
    <text evidence="12">Belongs to the phosphofructokinase type A (PFKA) family. PPi-dependent PFK group II subfamily. Atypical ATP-dependent clade 'X' sub-subfamily.</text>
</comment>
<dbReference type="FunFam" id="3.40.50.450:FF:000002">
    <property type="entry name" value="ATP-dependent 6-phosphofructokinase"/>
    <property type="match status" value="1"/>
</dbReference>
<dbReference type="InterPro" id="IPR012004">
    <property type="entry name" value="PyroP-dep_PFK_TP0108"/>
</dbReference>
<dbReference type="HAMAP" id="MF_01981">
    <property type="entry name" value="Phosphofructokinase_II_X"/>
    <property type="match status" value="1"/>
</dbReference>
<keyword evidence="10 12" id="KW-0324">Glycolysis</keyword>
<feature type="region of interest" description="Disordered" evidence="13">
    <location>
        <begin position="1"/>
        <end position="21"/>
    </location>
</feature>
<evidence type="ECO:0000256" key="6">
    <source>
        <dbReference type="ARBA" id="ARBA00022741"/>
    </source>
</evidence>
<feature type="binding site" evidence="12">
    <location>
        <position position="244"/>
    </location>
    <ligand>
        <name>Mg(2+)</name>
        <dbReference type="ChEBI" id="CHEBI:18420"/>
        <note>catalytic</note>
    </ligand>
</feature>
<dbReference type="Pfam" id="PF00365">
    <property type="entry name" value="PFK"/>
    <property type="match status" value="1"/>
</dbReference>
<keyword evidence="6 12" id="KW-0547">Nucleotide-binding</keyword>
<feature type="binding site" evidence="12">
    <location>
        <begin position="317"/>
        <end position="319"/>
    </location>
    <ligand>
        <name>substrate</name>
    </ligand>
</feature>
<evidence type="ECO:0000256" key="5">
    <source>
        <dbReference type="ARBA" id="ARBA00022723"/>
    </source>
</evidence>
<dbReference type="GO" id="GO:0005737">
    <property type="term" value="C:cytoplasm"/>
    <property type="evidence" value="ECO:0007669"/>
    <property type="project" value="UniProtKB-SubCell"/>
</dbReference>
<comment type="pathway">
    <text evidence="12">Carbohydrate degradation; glycolysis; D-glyceraldehyde 3-phosphate and glycerone phosphate from D-glucose: step 3/4.</text>
</comment>
<dbReference type="GO" id="GO:0003872">
    <property type="term" value="F:6-phosphofructokinase activity"/>
    <property type="evidence" value="ECO:0007669"/>
    <property type="project" value="UniProtKB-UniRule"/>
</dbReference>
<feature type="active site" description="Proton acceptor" evidence="12">
    <location>
        <position position="274"/>
    </location>
</feature>
<evidence type="ECO:0000256" key="7">
    <source>
        <dbReference type="ARBA" id="ARBA00022777"/>
    </source>
</evidence>
<name>A0A4S8JHG6_MUSBA</name>
<keyword evidence="4 12" id="KW-0808">Transferase</keyword>
<comment type="cofactor">
    <cofactor evidence="1 12">
        <name>Mg(2+)</name>
        <dbReference type="ChEBI" id="CHEBI:18420"/>
    </cofactor>
</comment>
<evidence type="ECO:0000259" key="14">
    <source>
        <dbReference type="Pfam" id="PF00365"/>
    </source>
</evidence>
<organism evidence="15 16">
    <name type="scientific">Musa balbisiana</name>
    <name type="common">Banana</name>
    <dbReference type="NCBI Taxonomy" id="52838"/>
    <lineage>
        <taxon>Eukaryota</taxon>
        <taxon>Viridiplantae</taxon>
        <taxon>Streptophyta</taxon>
        <taxon>Embryophyta</taxon>
        <taxon>Tracheophyta</taxon>
        <taxon>Spermatophyta</taxon>
        <taxon>Magnoliopsida</taxon>
        <taxon>Liliopsida</taxon>
        <taxon>Zingiberales</taxon>
        <taxon>Musaceae</taxon>
        <taxon>Musa</taxon>
    </lineage>
</organism>
<dbReference type="EMBL" id="PYDT01000005">
    <property type="protein sequence ID" value="THU60694.1"/>
    <property type="molecule type" value="Genomic_DNA"/>
</dbReference>
<dbReference type="GO" id="GO:0006002">
    <property type="term" value="P:fructose 6-phosphate metabolic process"/>
    <property type="evidence" value="ECO:0007669"/>
    <property type="project" value="InterPro"/>
</dbReference>
<gene>
    <name evidence="12" type="primary">PFK</name>
    <name evidence="15" type="ORF">C4D60_Mb07t15470</name>
</gene>
<dbReference type="InterPro" id="IPR050929">
    <property type="entry name" value="PFKA"/>
</dbReference>
<feature type="binding site" evidence="12">
    <location>
        <begin position="243"/>
        <end position="246"/>
    </location>
    <ligand>
        <name>ATP</name>
        <dbReference type="ChEBI" id="CHEBI:30616"/>
    </ligand>
</feature>
<keyword evidence="8 12" id="KW-0067">ATP-binding</keyword>
<comment type="activity regulation">
    <text evidence="12">Allosterically activated by AMP.</text>
</comment>
<dbReference type="Proteomes" id="UP000317650">
    <property type="component" value="Chromosome 7"/>
</dbReference>
<keyword evidence="12" id="KW-0963">Cytoplasm</keyword>
<dbReference type="SUPFAM" id="SSF53784">
    <property type="entry name" value="Phosphofructokinase"/>
    <property type="match status" value="1"/>
</dbReference>
<evidence type="ECO:0000256" key="11">
    <source>
        <dbReference type="ARBA" id="ARBA00048070"/>
    </source>
</evidence>
<keyword evidence="9 12" id="KW-0460">Magnesium</keyword>
<evidence type="ECO:0000256" key="13">
    <source>
        <dbReference type="SAM" id="MobiDB-lite"/>
    </source>
</evidence>
<reference evidence="15 16" key="1">
    <citation type="journal article" date="2019" name="Nat. Plants">
        <title>Genome sequencing of Musa balbisiana reveals subgenome evolution and function divergence in polyploid bananas.</title>
        <authorList>
            <person name="Yao X."/>
        </authorList>
    </citation>
    <scope>NUCLEOTIDE SEQUENCE [LARGE SCALE GENOMIC DNA]</scope>
    <source>
        <strain evidence="16">cv. DH-PKW</strain>
        <tissue evidence="15">Leaves</tissue>
    </source>
</reference>
<dbReference type="STRING" id="52838.A0A4S8JHG6"/>
<feature type="region of interest" description="Disordered" evidence="13">
    <location>
        <begin position="542"/>
        <end position="570"/>
    </location>
</feature>
<feature type="compositionally biased region" description="Pro residues" evidence="13">
    <location>
        <begin position="1"/>
        <end position="10"/>
    </location>
</feature>
<evidence type="ECO:0000313" key="16">
    <source>
        <dbReference type="Proteomes" id="UP000317650"/>
    </source>
</evidence>
<feature type="compositionally biased region" description="Basic and acidic residues" evidence="13">
    <location>
        <begin position="558"/>
        <end position="570"/>
    </location>
</feature>
<dbReference type="EC" id="2.7.1.11" evidence="12"/>
<evidence type="ECO:0000256" key="9">
    <source>
        <dbReference type="ARBA" id="ARBA00022842"/>
    </source>
</evidence>
<accession>A0A4S8JHG6</accession>
<dbReference type="InterPro" id="IPR000023">
    <property type="entry name" value="Phosphofructokinase_dom"/>
</dbReference>
<dbReference type="PRINTS" id="PR00476">
    <property type="entry name" value="PHFRCTKINASE"/>
</dbReference>